<dbReference type="RefSeq" id="WP_218797015.1">
    <property type="nucleotide sequence ID" value="NZ_CP079097.1"/>
</dbReference>
<protein>
    <submittedName>
        <fullName evidence="1">FAD-dependent oxidoreductase LodB</fullName>
        <ecNumber evidence="1">1.-.-.-</ecNumber>
    </submittedName>
</protein>
<dbReference type="InterPro" id="IPR006905">
    <property type="entry name" value="Flavin_halogenase"/>
</dbReference>
<dbReference type="AlphaFoldDB" id="A0AA35UDX8"/>
<dbReference type="Proteomes" id="UP001158598">
    <property type="component" value="Chromosome"/>
</dbReference>
<evidence type="ECO:0000313" key="1">
    <source>
        <dbReference type="EMBL" id="CAI8817312.1"/>
    </source>
</evidence>
<dbReference type="PANTHER" id="PTHR43747">
    <property type="entry name" value="FAD-BINDING PROTEIN"/>
    <property type="match status" value="1"/>
</dbReference>
<proteinExistence type="predicted"/>
<reference evidence="1" key="1">
    <citation type="submission" date="2023-03" db="EMBL/GenBank/DDBJ databases">
        <authorList>
            <person name="Pearce D."/>
        </authorList>
    </citation>
    <scope>NUCLEOTIDE SEQUENCE</scope>
    <source>
        <strain evidence="1">Mc</strain>
    </source>
</reference>
<dbReference type="InterPro" id="IPR050816">
    <property type="entry name" value="Flavin-dep_Halogenase_NPB"/>
</dbReference>
<dbReference type="Pfam" id="PF04820">
    <property type="entry name" value="Trp_halogenase"/>
    <property type="match status" value="1"/>
</dbReference>
<organism evidence="1 2">
    <name type="scientific">Methylococcus capsulatus</name>
    <dbReference type="NCBI Taxonomy" id="414"/>
    <lineage>
        <taxon>Bacteria</taxon>
        <taxon>Pseudomonadati</taxon>
        <taxon>Pseudomonadota</taxon>
        <taxon>Gammaproteobacteria</taxon>
        <taxon>Methylococcales</taxon>
        <taxon>Methylococcaceae</taxon>
        <taxon>Methylococcus</taxon>
    </lineage>
</organism>
<name>A0AA35UDX8_METCP</name>
<gene>
    <name evidence="1" type="ORF">MCNOR_1874</name>
</gene>
<sequence length="368" mass="40355">MKNATWDVFIAGAGPAGAATALSLAAVAPELRVCLAGAGRFDPFRVGESVPPLIQRFLDHLGVWQAFVDEGHCPSFRTLSAWGGPVLEGNEFFLHVHKTGWRLDRGRFDLWLAAEAERRGALPLTAKVRALAPEGEGWRIDCGDSGIHRARCAVDATGHAALLARLAGLAPVNHDRLVACVGFFPDMGGTDRPGADAALIEAFGDGWWYTAATPSGQRVVALMTDSDVVGRLGASRLETWLKHLQATRHVRVLVDVSRPLAPLRLWPAASRRLDGPFRAGLIPVGDAVSSFDPLSSQGIIKALRSGIFASYAIADWLLRADGGQGFSRYTVLMRREFTAYRETLRNYYRLEQRWPNALFWRRRHLDSP</sequence>
<dbReference type="EMBL" id="OX458332">
    <property type="protein sequence ID" value="CAI8817312.1"/>
    <property type="molecule type" value="Genomic_DNA"/>
</dbReference>
<dbReference type="PANTHER" id="PTHR43747:SF1">
    <property type="entry name" value="SLR1998 PROTEIN"/>
    <property type="match status" value="1"/>
</dbReference>
<evidence type="ECO:0000313" key="2">
    <source>
        <dbReference type="Proteomes" id="UP001158598"/>
    </source>
</evidence>
<accession>A0AA35UDX8</accession>
<dbReference type="EC" id="1.-.-.-" evidence="1"/>
<dbReference type="GO" id="GO:0004497">
    <property type="term" value="F:monooxygenase activity"/>
    <property type="evidence" value="ECO:0007669"/>
    <property type="project" value="InterPro"/>
</dbReference>
<keyword evidence="1" id="KW-0560">Oxidoreductase</keyword>